<dbReference type="RefSeq" id="WP_190472456.1">
    <property type="nucleotide sequence ID" value="NZ_JACJSG010000015.1"/>
</dbReference>
<dbReference type="EMBL" id="JACJSG010000015">
    <property type="protein sequence ID" value="MBD2501507.1"/>
    <property type="molecule type" value="Genomic_DNA"/>
</dbReference>
<protein>
    <submittedName>
        <fullName evidence="2">Glycosyltransferase</fullName>
    </submittedName>
</protein>
<dbReference type="Gene3D" id="3.40.50.2000">
    <property type="entry name" value="Glycogen Phosphorylase B"/>
    <property type="match status" value="1"/>
</dbReference>
<dbReference type="SUPFAM" id="SSF53756">
    <property type="entry name" value="UDP-Glycosyltransferase/glycogen phosphorylase"/>
    <property type="match status" value="1"/>
</dbReference>
<keyword evidence="3" id="KW-1185">Reference proteome</keyword>
<dbReference type="InterPro" id="IPR028098">
    <property type="entry name" value="Glyco_trans_4-like_N"/>
</dbReference>
<proteinExistence type="predicted"/>
<dbReference type="Pfam" id="PF13579">
    <property type="entry name" value="Glyco_trans_4_4"/>
    <property type="match status" value="1"/>
</dbReference>
<comment type="caution">
    <text evidence="2">The sequence shown here is derived from an EMBL/GenBank/DDBJ whole genome shotgun (WGS) entry which is preliminary data.</text>
</comment>
<organism evidence="2 3">
    <name type="scientific">Anabaena azotica FACHB-119</name>
    <dbReference type="NCBI Taxonomy" id="947527"/>
    <lineage>
        <taxon>Bacteria</taxon>
        <taxon>Bacillati</taxon>
        <taxon>Cyanobacteriota</taxon>
        <taxon>Cyanophyceae</taxon>
        <taxon>Nostocales</taxon>
        <taxon>Nostocaceae</taxon>
        <taxon>Anabaena</taxon>
        <taxon>Anabaena azotica</taxon>
    </lineage>
</organism>
<evidence type="ECO:0000313" key="3">
    <source>
        <dbReference type="Proteomes" id="UP000661112"/>
    </source>
</evidence>
<sequence>MVNRVLIISPHFPPINAPDHQRVRMSLPYLAQFGWEAHILTVRPDSVEGINDPLLEKTVPQEIPVTSTGALPIQQTRKFGLGSLGLRSFPYLLQAGNRLLQQQKFDLLYFSTTIFNSMALGPIWQRRFGIPYVLDFQDPWLSDYYEKPNAGRPPGGRLKYEFSQLQAKLLEPITLSSVSHVISVSPAYPQILQQRYPQLRPEQFTVLPFGAPEQDFASLPAIEVQQKIFNPHDGKRHWVYVGRGGDDMALALRALFLSIQCDRRQNPQVWESVRLHFIGTSYAPKELALKTVEPIAQELGIADLVSEHPERIPYFEALKVLTDSDAILLIGSNDSTYTASKLYPCILARKPILAIFHHQSSVIDILKQCQAGEYITFNSHSQPENLLTQVTTAVHKLLSLPNGYIPETNWSAFKPYTAKEMTRKQCQIFDQCLTSHGQSKSP</sequence>
<gene>
    <name evidence="2" type="ORF">H6G83_13000</name>
</gene>
<dbReference type="Proteomes" id="UP000661112">
    <property type="component" value="Unassembled WGS sequence"/>
</dbReference>
<reference evidence="2 3" key="1">
    <citation type="journal article" date="2020" name="ISME J.">
        <title>Comparative genomics reveals insights into cyanobacterial evolution and habitat adaptation.</title>
        <authorList>
            <person name="Chen M.Y."/>
            <person name="Teng W.K."/>
            <person name="Zhao L."/>
            <person name="Hu C.X."/>
            <person name="Zhou Y.K."/>
            <person name="Han B.P."/>
            <person name="Song L.R."/>
            <person name="Shu W.S."/>
        </authorList>
    </citation>
    <scope>NUCLEOTIDE SEQUENCE [LARGE SCALE GENOMIC DNA]</scope>
    <source>
        <strain evidence="2 3">FACHB-119</strain>
    </source>
</reference>
<evidence type="ECO:0000313" key="2">
    <source>
        <dbReference type="EMBL" id="MBD2501507.1"/>
    </source>
</evidence>
<accession>A0ABR8D3M6</accession>
<evidence type="ECO:0000259" key="1">
    <source>
        <dbReference type="Pfam" id="PF13579"/>
    </source>
</evidence>
<name>A0ABR8D3M6_9NOST</name>
<feature type="domain" description="Glycosyltransferase subfamily 4-like N-terminal" evidence="1">
    <location>
        <begin position="22"/>
        <end position="210"/>
    </location>
</feature>